<feature type="compositionally biased region" description="Low complexity" evidence="5">
    <location>
        <begin position="909"/>
        <end position="918"/>
    </location>
</feature>
<feature type="compositionally biased region" description="Low complexity" evidence="5">
    <location>
        <begin position="387"/>
        <end position="406"/>
    </location>
</feature>
<feature type="compositionally biased region" description="Acidic residues" evidence="5">
    <location>
        <begin position="669"/>
        <end position="678"/>
    </location>
</feature>
<dbReference type="PANTHER" id="PTHR23164">
    <property type="entry name" value="EARLY ENDOSOME ANTIGEN 1"/>
    <property type="match status" value="1"/>
</dbReference>
<dbReference type="InterPro" id="IPR000306">
    <property type="entry name" value="Znf_FYVE"/>
</dbReference>
<dbReference type="InterPro" id="IPR013083">
    <property type="entry name" value="Znf_RING/FYVE/PHD"/>
</dbReference>
<proteinExistence type="predicted"/>
<feature type="region of interest" description="Disordered" evidence="5">
    <location>
        <begin position="1204"/>
        <end position="1234"/>
    </location>
</feature>
<feature type="compositionally biased region" description="Basic and acidic residues" evidence="5">
    <location>
        <begin position="230"/>
        <end position="239"/>
    </location>
</feature>
<accession>T0SEN3</accession>
<dbReference type="OMA" id="HACHTST"/>
<dbReference type="Gene3D" id="3.30.40.10">
    <property type="entry name" value="Zinc/RING finger domain, C3HC4 (zinc finger)"/>
    <property type="match status" value="1"/>
</dbReference>
<evidence type="ECO:0000256" key="5">
    <source>
        <dbReference type="SAM" id="MobiDB-lite"/>
    </source>
</evidence>
<keyword evidence="1" id="KW-0479">Metal-binding</keyword>
<evidence type="ECO:0000256" key="2">
    <source>
        <dbReference type="ARBA" id="ARBA00022771"/>
    </source>
</evidence>
<feature type="compositionally biased region" description="Basic residues" evidence="5">
    <location>
        <begin position="1264"/>
        <end position="1277"/>
    </location>
</feature>
<dbReference type="STRING" id="1156394.T0SEN3"/>
<feature type="compositionally biased region" description="Low complexity" evidence="5">
    <location>
        <begin position="325"/>
        <end position="356"/>
    </location>
</feature>
<evidence type="ECO:0000313" key="7">
    <source>
        <dbReference type="EMBL" id="EQC41377.1"/>
    </source>
</evidence>
<feature type="region of interest" description="Disordered" evidence="5">
    <location>
        <begin position="97"/>
        <end position="140"/>
    </location>
</feature>
<evidence type="ECO:0000256" key="3">
    <source>
        <dbReference type="ARBA" id="ARBA00022833"/>
    </source>
</evidence>
<dbReference type="OrthoDB" id="79871at2759"/>
<reference evidence="7 8" key="1">
    <citation type="submission" date="2012-04" db="EMBL/GenBank/DDBJ databases">
        <title>The Genome Sequence of Saprolegnia declina VS20.</title>
        <authorList>
            <consortium name="The Broad Institute Genome Sequencing Platform"/>
            <person name="Russ C."/>
            <person name="Nusbaum C."/>
            <person name="Tyler B."/>
            <person name="van West P."/>
            <person name="Dieguez-Uribeondo J."/>
            <person name="de Bruijn I."/>
            <person name="Tripathy S."/>
            <person name="Jiang R."/>
            <person name="Young S.K."/>
            <person name="Zeng Q."/>
            <person name="Gargeya S."/>
            <person name="Fitzgerald M."/>
            <person name="Haas B."/>
            <person name="Abouelleil A."/>
            <person name="Alvarado L."/>
            <person name="Arachchi H.M."/>
            <person name="Berlin A."/>
            <person name="Chapman S.B."/>
            <person name="Goldberg J."/>
            <person name="Griggs A."/>
            <person name="Gujja S."/>
            <person name="Hansen M."/>
            <person name="Howarth C."/>
            <person name="Imamovic A."/>
            <person name="Larimer J."/>
            <person name="McCowen C."/>
            <person name="Montmayeur A."/>
            <person name="Murphy C."/>
            <person name="Neiman D."/>
            <person name="Pearson M."/>
            <person name="Priest M."/>
            <person name="Roberts A."/>
            <person name="Saif S."/>
            <person name="Shea T."/>
            <person name="Sisk P."/>
            <person name="Sykes S."/>
            <person name="Wortman J."/>
            <person name="Nusbaum C."/>
            <person name="Birren B."/>
        </authorList>
    </citation>
    <scope>NUCLEOTIDE SEQUENCE [LARGE SCALE GENOMIC DNA]</scope>
    <source>
        <strain evidence="7 8">VS20</strain>
    </source>
</reference>
<dbReference type="VEuPathDB" id="FungiDB:SDRG_01349"/>
<dbReference type="RefSeq" id="XP_008605091.1">
    <property type="nucleotide sequence ID" value="XM_008606869.1"/>
</dbReference>
<feature type="region of interest" description="Disordered" evidence="5">
    <location>
        <begin position="597"/>
        <end position="781"/>
    </location>
</feature>
<protein>
    <recommendedName>
        <fullName evidence="6">FYVE-type domain-containing protein</fullName>
    </recommendedName>
</protein>
<organism evidence="7 8">
    <name type="scientific">Saprolegnia diclina (strain VS20)</name>
    <dbReference type="NCBI Taxonomy" id="1156394"/>
    <lineage>
        <taxon>Eukaryota</taxon>
        <taxon>Sar</taxon>
        <taxon>Stramenopiles</taxon>
        <taxon>Oomycota</taxon>
        <taxon>Saprolegniomycetes</taxon>
        <taxon>Saprolegniales</taxon>
        <taxon>Saprolegniaceae</taxon>
        <taxon>Saprolegnia</taxon>
    </lineage>
</organism>
<feature type="compositionally biased region" description="Basic and acidic residues" evidence="5">
    <location>
        <begin position="1278"/>
        <end position="1294"/>
    </location>
</feature>
<dbReference type="PROSITE" id="PS50178">
    <property type="entry name" value="ZF_FYVE"/>
    <property type="match status" value="1"/>
</dbReference>
<feature type="compositionally biased region" description="Polar residues" evidence="5">
    <location>
        <begin position="373"/>
        <end position="384"/>
    </location>
</feature>
<dbReference type="GO" id="GO:0008270">
    <property type="term" value="F:zinc ion binding"/>
    <property type="evidence" value="ECO:0007669"/>
    <property type="project" value="UniProtKB-KW"/>
</dbReference>
<sequence length="1307" mass="140616">MSSGDEFDDHYATQRRRQASAAPAKAAAATETAVPWVDDAEAPACHVCETPFSLVKRRHHCRTCGNVICSSCSVFVPTAKKPQRVCITCVEGVQPQRKAAAPSQLPAAAKKEPRTTNRAQADVVAPSTRPPPPVPDAHSSHRLQESIDNWFLDENEPVSPMASMPVPEKARRTSAPSSSAWASVGPATSKAKPQSNLRFADVVFDDRPLYDDDVDDSRSLSRFPLPKTQPHYDNRQADRHVHRASVPSLVQPPSPSPQRSSVAVVVPPRAHEPAPRAMAAPAPVSPPLAPSTAPEKKKHGFRATMKRLFGGKEASEGSAPPPLTTVPLPSTRASVSVSVSVSAASSTSTSDALSASKVSLDASEKVSSRSNDEASQSHASSAYANPSMLSLRPSTSSSSLVSKEASAPVTRPRRDTFEDMFEGPRHVQPLRDLQTRAFDIPSTEKPTTRETRRGTLEDVAFGSPPTTSASSLYGAYASVPGASRYGHDRFALPERSNRYAHAEPQRTTAVDFDLDDDDDTKRHQAEFDPVSGTYIVPQKALVVRQPTSEVSRQPTAVGGPAMSETTGIAIVNKLSSLEHELAELKSLLAARKSHRRSNAASIFEQESESDPDAAVSPPIVKKKKSKREPRAPRKDSFGDLFEDDEASGKQQYESLFAIQGRRDLKEDKDNEDDDEEGDAPVSRWPGRHKPRRGRSPVPQVATKKASNRRFTMDDSDSASSPPRKPKRKDSFDGLFTEASPYKEELFGDNVASSDDDERVENRTTSKRLQHIYGSDGDVPMATEDDAALPSLKRKIKAPATALIEAKASTPVQPAQVTKPVAKPRMRKDSIDNLFQDDARKFDQLFVDKPRPGTVTKNLFDGSSDEDDVAAPLAAPQPLTFDSIPSNVDNDDDEDDLPSLRAAKRPAPTPTLAPAVAVAESHFSDEEELPSLRSRPSTVPASTTLPDPAPVPLLDLAAQTQRLTDGSLPITSDVTLGMLDMVTDLETVQIAPLVVEAVPAVVEAAPAVVEAAPTVAEFSLPPSQASGFVIDLDEEFDDGLFGAATVRVAAPLTTTSAQESAESAAALASTATNAASMWLFDEDSGRSSTSSFAPVVATGKPQDEPSVSLFDEASYVRIEAADVHSSPEMVGVATDAAVPPLESNFESFFSSPEPPSSVVDISMDDDAAAVDGDDDPTPDADAFSFERKPTKKRATAVAPVLVHRPSKPFGVDEDNDGGILLGQDATPPTNAVPLEPDDVDVLAKVDNAEFDASWQAMQQDEKARKQNVLKRQRQLQKQKLKDAAEKKAAEKEKKPKASKKKHDRSTTK</sequence>
<feature type="domain" description="FYVE-type" evidence="6">
    <location>
        <begin position="39"/>
        <end position="94"/>
    </location>
</feature>
<feature type="region of interest" description="Disordered" evidence="5">
    <location>
        <begin position="208"/>
        <end position="420"/>
    </location>
</feature>
<evidence type="ECO:0000313" key="8">
    <source>
        <dbReference type="Proteomes" id="UP000030762"/>
    </source>
</evidence>
<dbReference type="SUPFAM" id="SSF57903">
    <property type="entry name" value="FYVE/PHD zinc finger"/>
    <property type="match status" value="1"/>
</dbReference>
<feature type="compositionally biased region" description="Polar residues" evidence="5">
    <location>
        <begin position="933"/>
        <end position="943"/>
    </location>
</feature>
<dbReference type="Pfam" id="PF01363">
    <property type="entry name" value="FYVE"/>
    <property type="match status" value="1"/>
</dbReference>
<feature type="region of interest" description="Disordered" evidence="5">
    <location>
        <begin position="1257"/>
        <end position="1307"/>
    </location>
</feature>
<feature type="region of interest" description="Disordered" evidence="5">
    <location>
        <begin position="850"/>
        <end position="950"/>
    </location>
</feature>
<evidence type="ECO:0000256" key="4">
    <source>
        <dbReference type="PROSITE-ProRule" id="PRU00091"/>
    </source>
</evidence>
<feature type="compositionally biased region" description="Basic residues" evidence="5">
    <location>
        <begin position="1295"/>
        <end position="1307"/>
    </location>
</feature>
<feature type="region of interest" description="Disordered" evidence="5">
    <location>
        <begin position="171"/>
        <end position="193"/>
    </location>
</feature>
<dbReference type="Proteomes" id="UP000030762">
    <property type="component" value="Unassembled WGS sequence"/>
</dbReference>
<feature type="compositionally biased region" description="Basic and acidic residues" evidence="5">
    <location>
        <begin position="628"/>
        <end position="637"/>
    </location>
</feature>
<keyword evidence="3" id="KW-0862">Zinc</keyword>
<dbReference type="InterPro" id="IPR017455">
    <property type="entry name" value="Znf_FYVE-rel"/>
</dbReference>
<evidence type="ECO:0000256" key="1">
    <source>
        <dbReference type="ARBA" id="ARBA00022723"/>
    </source>
</evidence>
<keyword evidence="8" id="KW-1185">Reference proteome</keyword>
<feature type="compositionally biased region" description="Basic residues" evidence="5">
    <location>
        <begin position="685"/>
        <end position="694"/>
    </location>
</feature>
<name>T0SEN3_SAPDV</name>
<keyword evidence="2 4" id="KW-0863">Zinc-finger</keyword>
<dbReference type="EMBL" id="JH767134">
    <property type="protein sequence ID" value="EQC41377.1"/>
    <property type="molecule type" value="Genomic_DNA"/>
</dbReference>
<feature type="region of interest" description="Disordered" evidence="5">
    <location>
        <begin position="1"/>
        <end position="26"/>
    </location>
</feature>
<dbReference type="SMART" id="SM00064">
    <property type="entry name" value="FYVE"/>
    <property type="match status" value="1"/>
</dbReference>
<feature type="compositionally biased region" description="Basic and acidic residues" evidence="5">
    <location>
        <begin position="362"/>
        <end position="372"/>
    </location>
</feature>
<dbReference type="InParanoid" id="T0SEN3"/>
<evidence type="ECO:0000259" key="6">
    <source>
        <dbReference type="PROSITE" id="PS50178"/>
    </source>
</evidence>
<gene>
    <name evidence="7" type="ORF">SDRG_01349</name>
</gene>
<dbReference type="InterPro" id="IPR011011">
    <property type="entry name" value="Znf_FYVE_PHD"/>
</dbReference>
<feature type="compositionally biased region" description="Low complexity" evidence="5">
    <location>
        <begin position="98"/>
        <end position="108"/>
    </location>
</feature>
<dbReference type="eggNOG" id="ENOG502QWB5">
    <property type="taxonomic scope" value="Eukaryota"/>
</dbReference>
<dbReference type="GeneID" id="19942076"/>
<feature type="compositionally biased region" description="Basic residues" evidence="5">
    <location>
        <begin position="296"/>
        <end position="305"/>
    </location>
</feature>
<feature type="compositionally biased region" description="Low complexity" evidence="5">
    <location>
        <begin position="257"/>
        <end position="268"/>
    </location>
</feature>